<accession>A0A0W0X080</accession>
<comment type="function">
    <text evidence="8 11">Allows the formation of correctly charged Asn-tRNA(Asn) or Gln-tRNA(Gln) through the transamidation of misacylated Asp-tRNA(Asn) or Glu-tRNA(Gln) in organisms which lack either or both of asparaginyl-tRNA or glutaminyl-tRNA synthetases. The reaction takes place in the presence of glutamine and ATP through an activated phospho-Asp-tRNA(Asn) or phospho-Glu-tRNA(Gln).</text>
</comment>
<dbReference type="Pfam" id="PF02637">
    <property type="entry name" value="GatB_Yqey"/>
    <property type="match status" value="1"/>
</dbReference>
<evidence type="ECO:0000256" key="8">
    <source>
        <dbReference type="ARBA" id="ARBA00024799"/>
    </source>
</evidence>
<comment type="catalytic activity">
    <reaction evidence="10 11">
        <text>L-glutamyl-tRNA(Gln) + L-glutamine + ATP + H2O = L-glutaminyl-tRNA(Gln) + L-glutamate + ADP + phosphate + H(+)</text>
        <dbReference type="Rhea" id="RHEA:17521"/>
        <dbReference type="Rhea" id="RHEA-COMP:9681"/>
        <dbReference type="Rhea" id="RHEA-COMP:9684"/>
        <dbReference type="ChEBI" id="CHEBI:15377"/>
        <dbReference type="ChEBI" id="CHEBI:15378"/>
        <dbReference type="ChEBI" id="CHEBI:29985"/>
        <dbReference type="ChEBI" id="CHEBI:30616"/>
        <dbReference type="ChEBI" id="CHEBI:43474"/>
        <dbReference type="ChEBI" id="CHEBI:58359"/>
        <dbReference type="ChEBI" id="CHEBI:78520"/>
        <dbReference type="ChEBI" id="CHEBI:78521"/>
        <dbReference type="ChEBI" id="CHEBI:456216"/>
    </reaction>
</comment>
<dbReference type="NCBIfam" id="NF004012">
    <property type="entry name" value="PRK05477.1-2"/>
    <property type="match status" value="1"/>
</dbReference>
<evidence type="ECO:0000256" key="4">
    <source>
        <dbReference type="ARBA" id="ARBA00022598"/>
    </source>
</evidence>
<dbReference type="Pfam" id="PF02934">
    <property type="entry name" value="GatB_N"/>
    <property type="match status" value="1"/>
</dbReference>
<dbReference type="InterPro" id="IPR017959">
    <property type="entry name" value="Asn/Gln-tRNA_amidoTrfase_suB/E"/>
</dbReference>
<dbReference type="Gene3D" id="1.10.10.410">
    <property type="match status" value="1"/>
</dbReference>
<evidence type="ECO:0000313" key="14">
    <source>
        <dbReference type="Proteomes" id="UP000054858"/>
    </source>
</evidence>
<dbReference type="PANTHER" id="PTHR11659">
    <property type="entry name" value="GLUTAMYL-TRNA GLN AMIDOTRANSFERASE SUBUNIT B MITOCHONDRIAL AND PROKARYOTIC PET112-RELATED"/>
    <property type="match status" value="1"/>
</dbReference>
<gene>
    <name evidence="11 13" type="primary">gatB</name>
    <name evidence="13" type="ORF">Loak_1604</name>
</gene>
<dbReference type="GO" id="GO:0070681">
    <property type="term" value="P:glutaminyl-tRNAGln biosynthesis via transamidation"/>
    <property type="evidence" value="ECO:0007669"/>
    <property type="project" value="TreeGrafter"/>
</dbReference>
<evidence type="ECO:0000256" key="10">
    <source>
        <dbReference type="ARBA" id="ARBA00047913"/>
    </source>
</evidence>
<dbReference type="EMBL" id="LNYP01000029">
    <property type="protein sequence ID" value="KTD37928.1"/>
    <property type="molecule type" value="Genomic_DNA"/>
</dbReference>
<keyword evidence="5 11" id="KW-0547">Nucleotide-binding</keyword>
<dbReference type="HAMAP" id="MF_00121">
    <property type="entry name" value="GatB"/>
    <property type="match status" value="1"/>
</dbReference>
<protein>
    <recommendedName>
        <fullName evidence="3 11">Aspartyl/glutamyl-tRNA(Asn/Gln) amidotransferase subunit B</fullName>
        <shortName evidence="11">Asp/Glu-ADT subunit B</shortName>
        <ecNumber evidence="11">6.3.5.-</ecNumber>
    </recommendedName>
</protein>
<comment type="catalytic activity">
    <reaction evidence="9 11">
        <text>L-aspartyl-tRNA(Asn) + L-glutamine + ATP + H2O = L-asparaginyl-tRNA(Asn) + L-glutamate + ADP + phosphate + 2 H(+)</text>
        <dbReference type="Rhea" id="RHEA:14513"/>
        <dbReference type="Rhea" id="RHEA-COMP:9674"/>
        <dbReference type="Rhea" id="RHEA-COMP:9677"/>
        <dbReference type="ChEBI" id="CHEBI:15377"/>
        <dbReference type="ChEBI" id="CHEBI:15378"/>
        <dbReference type="ChEBI" id="CHEBI:29985"/>
        <dbReference type="ChEBI" id="CHEBI:30616"/>
        <dbReference type="ChEBI" id="CHEBI:43474"/>
        <dbReference type="ChEBI" id="CHEBI:58359"/>
        <dbReference type="ChEBI" id="CHEBI:78515"/>
        <dbReference type="ChEBI" id="CHEBI:78516"/>
        <dbReference type="ChEBI" id="CHEBI:456216"/>
    </reaction>
</comment>
<dbReference type="PATRIC" id="fig|29423.5.peg.1681"/>
<dbReference type="InterPro" id="IPR004413">
    <property type="entry name" value="GatB"/>
</dbReference>
<dbReference type="SUPFAM" id="SSF89095">
    <property type="entry name" value="GatB/YqeY motif"/>
    <property type="match status" value="1"/>
</dbReference>
<evidence type="ECO:0000256" key="3">
    <source>
        <dbReference type="ARBA" id="ARBA00016923"/>
    </source>
</evidence>
<dbReference type="EC" id="6.3.5.-" evidence="11"/>
<dbReference type="InterPro" id="IPR023168">
    <property type="entry name" value="GatB_Yqey_C_2"/>
</dbReference>
<keyword evidence="7 11" id="KW-0648">Protein biosynthesis</keyword>
<evidence type="ECO:0000256" key="2">
    <source>
        <dbReference type="ARBA" id="ARBA00011123"/>
    </source>
</evidence>
<dbReference type="GO" id="GO:0050567">
    <property type="term" value="F:glutaminyl-tRNA synthase (glutamine-hydrolyzing) activity"/>
    <property type="evidence" value="ECO:0007669"/>
    <property type="project" value="UniProtKB-UniRule"/>
</dbReference>
<dbReference type="FunFam" id="1.10.10.410:FF:000001">
    <property type="entry name" value="Aspartyl/glutamyl-tRNA(Asn/Gln) amidotransferase subunit B"/>
    <property type="match status" value="1"/>
</dbReference>
<comment type="subunit">
    <text evidence="2 11">Heterotrimer of A, B and C subunits.</text>
</comment>
<dbReference type="GO" id="GO:0006412">
    <property type="term" value="P:translation"/>
    <property type="evidence" value="ECO:0007669"/>
    <property type="project" value="UniProtKB-UniRule"/>
</dbReference>
<proteinExistence type="inferred from homology"/>
<dbReference type="InterPro" id="IPR017958">
    <property type="entry name" value="Gln-tRNA_amidoTrfase_suB_CS"/>
</dbReference>
<dbReference type="GO" id="GO:0005524">
    <property type="term" value="F:ATP binding"/>
    <property type="evidence" value="ECO:0007669"/>
    <property type="project" value="UniProtKB-KW"/>
</dbReference>
<dbReference type="InterPro" id="IPR018027">
    <property type="entry name" value="Asn/Gln_amidotransferase"/>
</dbReference>
<reference evidence="13 14" key="1">
    <citation type="submission" date="2015-11" db="EMBL/GenBank/DDBJ databases">
        <title>Genomic analysis of 38 Legionella species identifies large and diverse effector repertoires.</title>
        <authorList>
            <person name="Burstein D."/>
            <person name="Amaro F."/>
            <person name="Zusman T."/>
            <person name="Lifshitz Z."/>
            <person name="Cohen O."/>
            <person name="Gilbert J.A."/>
            <person name="Pupko T."/>
            <person name="Shuman H.A."/>
            <person name="Segal G."/>
        </authorList>
    </citation>
    <scope>NUCLEOTIDE SEQUENCE [LARGE SCALE GENOMIC DNA]</scope>
    <source>
        <strain evidence="13 14">Oak Ridge-10</strain>
    </source>
</reference>
<dbReference type="AlphaFoldDB" id="A0A0W0X080"/>
<comment type="caution">
    <text evidence="13">The sequence shown here is derived from an EMBL/GenBank/DDBJ whole genome shotgun (WGS) entry which is preliminary data.</text>
</comment>
<evidence type="ECO:0000256" key="11">
    <source>
        <dbReference type="HAMAP-Rule" id="MF_00121"/>
    </source>
</evidence>
<keyword evidence="6 11" id="KW-0067">ATP-binding</keyword>
<evidence type="ECO:0000259" key="12">
    <source>
        <dbReference type="SMART" id="SM00845"/>
    </source>
</evidence>
<keyword evidence="4 11" id="KW-0436">Ligase</keyword>
<evidence type="ECO:0000256" key="6">
    <source>
        <dbReference type="ARBA" id="ARBA00022840"/>
    </source>
</evidence>
<dbReference type="GO" id="GO:0016740">
    <property type="term" value="F:transferase activity"/>
    <property type="evidence" value="ECO:0007669"/>
    <property type="project" value="UniProtKB-KW"/>
</dbReference>
<evidence type="ECO:0000256" key="1">
    <source>
        <dbReference type="ARBA" id="ARBA00005306"/>
    </source>
</evidence>
<dbReference type="PROSITE" id="PS01234">
    <property type="entry name" value="GATB"/>
    <property type="match status" value="1"/>
</dbReference>
<dbReference type="InterPro" id="IPR003789">
    <property type="entry name" value="Asn/Gln_tRNA_amidoTrase-B-like"/>
</dbReference>
<name>A0A0W0X080_9GAMM</name>
<keyword evidence="13" id="KW-0808">Transferase</keyword>
<dbReference type="SUPFAM" id="SSF55931">
    <property type="entry name" value="Glutamine synthetase/guanido kinase"/>
    <property type="match status" value="1"/>
</dbReference>
<evidence type="ECO:0000256" key="5">
    <source>
        <dbReference type="ARBA" id="ARBA00022741"/>
    </source>
</evidence>
<dbReference type="InterPro" id="IPR006075">
    <property type="entry name" value="Asn/Gln-tRNA_Trfase_suB/E_cat"/>
</dbReference>
<dbReference type="PANTHER" id="PTHR11659:SF0">
    <property type="entry name" value="GLUTAMYL-TRNA(GLN) AMIDOTRANSFERASE SUBUNIT B, MITOCHONDRIAL"/>
    <property type="match status" value="1"/>
</dbReference>
<comment type="similarity">
    <text evidence="1 11">Belongs to the GatB/GatE family. GatB subfamily.</text>
</comment>
<dbReference type="SMART" id="SM00845">
    <property type="entry name" value="GatB_Yqey"/>
    <property type="match status" value="1"/>
</dbReference>
<sequence length="477" mass="53695">MNWETVIGLEVHAQLKTQSKLFSAAATQYGAPPNSQTSFIDAGLPGVLPVLNREAVYMAIKFGVAIAAEINHFSYFERKNYFYPDLPKGYQISQYRRPILSHGHLAIMMPDSTSKTIIIERAHLEEDAGKSLHETHHDYTGIDLNRAGTPLLEIVTAPCLASAKEAVAYLKTLHQLLRFLDICDGNMQEGSFRCDVNISLRPAGSPVLGTRTELKNLNSFRFIEKAIIHEQLRHQDLLETGQTIVQETRLYSPESDSTYSMRSKESEKDYRYFPDPDLLPIAIDEQDLQKIKQTMPELPESIRLRLQHTYHFSEDDIDFVLSSPALVAFFDEVIGKTQASAKTLVNWLKGSYSAALKETGGSFSHPPVSSEQLACLLDRLDSNVISTKIAKDIFHRLLIENTTVDDLIAAENYQQIADQTLLDSLIRKVIETYPEQVASYRAGKTKLLAFFVGKIMQETQGKANPAQVNELLRQYLK</sequence>
<organism evidence="13 14">
    <name type="scientific">Legionella oakridgensis</name>
    <dbReference type="NCBI Taxonomy" id="29423"/>
    <lineage>
        <taxon>Bacteria</taxon>
        <taxon>Pseudomonadati</taxon>
        <taxon>Pseudomonadota</taxon>
        <taxon>Gammaproteobacteria</taxon>
        <taxon>Legionellales</taxon>
        <taxon>Legionellaceae</taxon>
        <taxon>Legionella</taxon>
    </lineage>
</organism>
<dbReference type="GO" id="GO:0050566">
    <property type="term" value="F:asparaginyl-tRNA synthase (glutamine-hydrolyzing) activity"/>
    <property type="evidence" value="ECO:0007669"/>
    <property type="project" value="RHEA"/>
</dbReference>
<evidence type="ECO:0000313" key="13">
    <source>
        <dbReference type="EMBL" id="KTD37928.1"/>
    </source>
</evidence>
<dbReference type="NCBIfam" id="TIGR00133">
    <property type="entry name" value="gatB"/>
    <property type="match status" value="1"/>
</dbReference>
<evidence type="ECO:0000256" key="9">
    <source>
        <dbReference type="ARBA" id="ARBA00047380"/>
    </source>
</evidence>
<dbReference type="InterPro" id="IPR014746">
    <property type="entry name" value="Gln_synth/guanido_kin_cat_dom"/>
</dbReference>
<dbReference type="RefSeq" id="WP_025385837.1">
    <property type="nucleotide sequence ID" value="NZ_LCUA01000004.1"/>
</dbReference>
<evidence type="ECO:0000256" key="7">
    <source>
        <dbReference type="ARBA" id="ARBA00022917"/>
    </source>
</evidence>
<dbReference type="Proteomes" id="UP000054858">
    <property type="component" value="Unassembled WGS sequence"/>
</dbReference>
<dbReference type="NCBIfam" id="NF004014">
    <property type="entry name" value="PRK05477.1-4"/>
    <property type="match status" value="1"/>
</dbReference>
<feature type="domain" description="Asn/Gln amidotransferase" evidence="12">
    <location>
        <begin position="328"/>
        <end position="476"/>
    </location>
</feature>